<dbReference type="AlphaFoldDB" id="A0A3B1CLM9"/>
<dbReference type="SUPFAM" id="SSF52266">
    <property type="entry name" value="SGNH hydrolase"/>
    <property type="match status" value="1"/>
</dbReference>
<dbReference type="InterPro" id="IPR036514">
    <property type="entry name" value="SGNH_hydro_sf"/>
</dbReference>
<reference evidence="1" key="1">
    <citation type="submission" date="2018-06" db="EMBL/GenBank/DDBJ databases">
        <authorList>
            <person name="Zhirakovskaya E."/>
        </authorList>
    </citation>
    <scope>NUCLEOTIDE SEQUENCE</scope>
</reference>
<sequence>MKTISMLWLSMAVISLILAVVIGEIAIRTAAFFLPDVKYLATAGMNLDKAKFESLDGYLAAQNLIPYRSWRNYRSNSLGFYDTQFSAPKPEGRLRVMALGDSFIYGMAPYPKNVLTVTEKTIRDRCPENDFELFNFGIPEAGVWDYRKLGELAGPVYDPDIVVVHFYMGNDGPDLFYHSMDLPQPGFRIRSYLLDFVNNALKLLRGLDAQALRRTLERPPQDGVKGEAPVGGEVVDPSFEFTDERPALKGPTFTKEKFISISAGEMMRLYNSGEQVEKDWAPILAELDSIRKSVESRHASMVIVMYPSALQVYPDMRRNLFERMITKERYKNLGLELWRFDPQLPNKMLSGYCKDAGIECFDITPDLVKASREQGKFLYTKRDTHWNILGNQEAAKAEAGFLENIICPSSN</sequence>
<dbReference type="Gene3D" id="3.40.50.1110">
    <property type="entry name" value="SGNH hydrolase"/>
    <property type="match status" value="1"/>
</dbReference>
<evidence type="ECO:0008006" key="2">
    <source>
        <dbReference type="Google" id="ProtNLM"/>
    </source>
</evidence>
<proteinExistence type="predicted"/>
<organism evidence="1">
    <name type="scientific">hydrothermal vent metagenome</name>
    <dbReference type="NCBI Taxonomy" id="652676"/>
    <lineage>
        <taxon>unclassified sequences</taxon>
        <taxon>metagenomes</taxon>
        <taxon>ecological metagenomes</taxon>
    </lineage>
</organism>
<gene>
    <name evidence="1" type="ORF">MNBD_NITROSPINAE03-827</name>
</gene>
<name>A0A3B1CLM9_9ZZZZ</name>
<protein>
    <recommendedName>
        <fullName evidence="2">AlgX/AlgJ SGNH hydrolase-like domain-containing protein</fullName>
    </recommendedName>
</protein>
<accession>A0A3B1CLM9</accession>
<evidence type="ECO:0000313" key="1">
    <source>
        <dbReference type="EMBL" id="VAX24884.1"/>
    </source>
</evidence>
<dbReference type="EMBL" id="UOGB01000307">
    <property type="protein sequence ID" value="VAX24884.1"/>
    <property type="molecule type" value="Genomic_DNA"/>
</dbReference>